<protein>
    <recommendedName>
        <fullName evidence="4">Transposase</fullName>
    </recommendedName>
</protein>
<dbReference type="RefSeq" id="WP_359268357.1">
    <property type="nucleotide sequence ID" value="NZ_JBEZNA010000004.1"/>
</dbReference>
<accession>A0ABV3EJB0</accession>
<keyword evidence="3" id="KW-1185">Reference proteome</keyword>
<evidence type="ECO:0008006" key="4">
    <source>
        <dbReference type="Google" id="ProtNLM"/>
    </source>
</evidence>
<evidence type="ECO:0000313" key="3">
    <source>
        <dbReference type="Proteomes" id="UP001551584"/>
    </source>
</evidence>
<sequence length="120" mass="13140">MNTTTVTVEIAAALADAEIAAPPPSTSSRSSLRTPTPASSPRRPGALLGDKGCDSNPNRCELRKRRILPVVSRKGSPNIKGLGKLCYVIERAFVLLHQFKRLAVCWERRTELHDAFVFLA</sequence>
<dbReference type="EMBL" id="JBEZNA010000004">
    <property type="protein sequence ID" value="MEU9576260.1"/>
    <property type="molecule type" value="Genomic_DNA"/>
</dbReference>
<gene>
    <name evidence="2" type="ORF">AB0D95_03050</name>
</gene>
<comment type="caution">
    <text evidence="2">The sequence shown here is derived from an EMBL/GenBank/DDBJ whole genome shotgun (WGS) entry which is preliminary data.</text>
</comment>
<proteinExistence type="predicted"/>
<reference evidence="2 3" key="1">
    <citation type="submission" date="2024-06" db="EMBL/GenBank/DDBJ databases">
        <title>The Natural Products Discovery Center: Release of the First 8490 Sequenced Strains for Exploring Actinobacteria Biosynthetic Diversity.</title>
        <authorList>
            <person name="Kalkreuter E."/>
            <person name="Kautsar S.A."/>
            <person name="Yang D."/>
            <person name="Bader C.D."/>
            <person name="Teijaro C.N."/>
            <person name="Fluegel L."/>
            <person name="Davis C.M."/>
            <person name="Simpson J.R."/>
            <person name="Lauterbach L."/>
            <person name="Steele A.D."/>
            <person name="Gui C."/>
            <person name="Meng S."/>
            <person name="Li G."/>
            <person name="Viehrig K."/>
            <person name="Ye F."/>
            <person name="Su P."/>
            <person name="Kiefer A.F."/>
            <person name="Nichols A."/>
            <person name="Cepeda A.J."/>
            <person name="Yan W."/>
            <person name="Fan B."/>
            <person name="Jiang Y."/>
            <person name="Adhikari A."/>
            <person name="Zheng C.-J."/>
            <person name="Schuster L."/>
            <person name="Cowan T.M."/>
            <person name="Smanski M.J."/>
            <person name="Chevrette M.G."/>
            <person name="De Carvalho L.P.S."/>
            <person name="Shen B."/>
        </authorList>
    </citation>
    <scope>NUCLEOTIDE SEQUENCE [LARGE SCALE GENOMIC DNA]</scope>
    <source>
        <strain evidence="2 3">NPDC048117</strain>
    </source>
</reference>
<evidence type="ECO:0000256" key="1">
    <source>
        <dbReference type="SAM" id="MobiDB-lite"/>
    </source>
</evidence>
<dbReference type="Proteomes" id="UP001551584">
    <property type="component" value="Unassembled WGS sequence"/>
</dbReference>
<feature type="compositionally biased region" description="Low complexity" evidence="1">
    <location>
        <begin position="20"/>
        <end position="44"/>
    </location>
</feature>
<name>A0ABV3EJB0_9ACTN</name>
<organism evidence="2 3">
    <name type="scientific">Streptomyces chilikensis</name>
    <dbReference type="NCBI Taxonomy" id="1194079"/>
    <lineage>
        <taxon>Bacteria</taxon>
        <taxon>Bacillati</taxon>
        <taxon>Actinomycetota</taxon>
        <taxon>Actinomycetes</taxon>
        <taxon>Kitasatosporales</taxon>
        <taxon>Streptomycetaceae</taxon>
        <taxon>Streptomyces</taxon>
    </lineage>
</organism>
<feature type="region of interest" description="Disordered" evidence="1">
    <location>
        <begin position="20"/>
        <end position="57"/>
    </location>
</feature>
<evidence type="ECO:0000313" key="2">
    <source>
        <dbReference type="EMBL" id="MEU9576260.1"/>
    </source>
</evidence>